<name>A0A2W6NDV2_9BACL</name>
<comment type="caution">
    <text evidence="1">The sequence shown here is derived from an EMBL/GenBank/DDBJ whole genome shotgun (WGS) entry which is preliminary data.</text>
</comment>
<gene>
    <name evidence="1" type="ORF">DN757_18970</name>
</gene>
<dbReference type="EMBL" id="QKWW01000055">
    <property type="protein sequence ID" value="PZT54157.1"/>
    <property type="molecule type" value="Genomic_DNA"/>
</dbReference>
<evidence type="ECO:0000313" key="1">
    <source>
        <dbReference type="EMBL" id="PZT54157.1"/>
    </source>
</evidence>
<dbReference type="Proteomes" id="UP000249204">
    <property type="component" value="Unassembled WGS sequence"/>
</dbReference>
<organism evidence="1 2">
    <name type="scientific">Paenibacillus silvae</name>
    <dbReference type="NCBI Taxonomy" id="1325358"/>
    <lineage>
        <taxon>Bacteria</taxon>
        <taxon>Bacillati</taxon>
        <taxon>Bacillota</taxon>
        <taxon>Bacilli</taxon>
        <taxon>Bacillales</taxon>
        <taxon>Paenibacillaceae</taxon>
        <taxon>Paenibacillus</taxon>
    </lineage>
</organism>
<evidence type="ECO:0000313" key="2">
    <source>
        <dbReference type="Proteomes" id="UP000249204"/>
    </source>
</evidence>
<reference evidence="1 2" key="1">
    <citation type="submission" date="2018-06" db="EMBL/GenBank/DDBJ databases">
        <title>Isolation of heavy metals resistant Paenibacillus silvae NC2 from Gold-Copper mine in ZiJin, China.</title>
        <authorList>
            <person name="Xu J."/>
            <person name="Mazhar H.S."/>
            <person name="Rensing C."/>
        </authorList>
    </citation>
    <scope>NUCLEOTIDE SEQUENCE [LARGE SCALE GENOMIC DNA]</scope>
    <source>
        <strain evidence="1 2">NC2</strain>
    </source>
</reference>
<sequence>MWIMNTYRVLRSNTDFFAAALCQARVSVWHILEQQEHLIDYGGSVEAYTEVSVKLAGKRFFRNTFEFRVEK</sequence>
<dbReference type="AlphaFoldDB" id="A0A2W6NDV2"/>
<accession>A0A2W6NDV2</accession>
<proteinExistence type="predicted"/>
<protein>
    <submittedName>
        <fullName evidence="1">Uncharacterized protein</fullName>
    </submittedName>
</protein>